<feature type="transmembrane region" description="Helical" evidence="3">
    <location>
        <begin position="662"/>
        <end position="683"/>
    </location>
</feature>
<gene>
    <name evidence="4" type="ORF">CYCCA115_LOCUS4992</name>
</gene>
<evidence type="ECO:0000313" key="4">
    <source>
        <dbReference type="EMBL" id="CAJ1935991.1"/>
    </source>
</evidence>
<feature type="region of interest" description="Disordered" evidence="2">
    <location>
        <begin position="338"/>
        <end position="401"/>
    </location>
</feature>
<dbReference type="EMBL" id="CAKOGP040000535">
    <property type="protein sequence ID" value="CAJ1935991.1"/>
    <property type="molecule type" value="Genomic_DNA"/>
</dbReference>
<reference evidence="4" key="1">
    <citation type="submission" date="2023-08" db="EMBL/GenBank/DDBJ databases">
        <authorList>
            <person name="Audoor S."/>
            <person name="Bilcke G."/>
        </authorList>
    </citation>
    <scope>NUCLEOTIDE SEQUENCE</scope>
</reference>
<dbReference type="Proteomes" id="UP001295423">
    <property type="component" value="Unassembled WGS sequence"/>
</dbReference>
<keyword evidence="3" id="KW-1133">Transmembrane helix</keyword>
<feature type="region of interest" description="Disordered" evidence="2">
    <location>
        <begin position="1"/>
        <end position="93"/>
    </location>
</feature>
<organism evidence="4 5">
    <name type="scientific">Cylindrotheca closterium</name>
    <dbReference type="NCBI Taxonomy" id="2856"/>
    <lineage>
        <taxon>Eukaryota</taxon>
        <taxon>Sar</taxon>
        <taxon>Stramenopiles</taxon>
        <taxon>Ochrophyta</taxon>
        <taxon>Bacillariophyta</taxon>
        <taxon>Bacillariophyceae</taxon>
        <taxon>Bacillariophycidae</taxon>
        <taxon>Bacillariales</taxon>
        <taxon>Bacillariaceae</taxon>
        <taxon>Cylindrotheca</taxon>
    </lineage>
</organism>
<accession>A0AAD2FF08</accession>
<protein>
    <submittedName>
        <fullName evidence="4">Uncharacterized protein</fullName>
    </submittedName>
</protein>
<feature type="compositionally biased region" description="Acidic residues" evidence="2">
    <location>
        <begin position="365"/>
        <end position="378"/>
    </location>
</feature>
<evidence type="ECO:0000256" key="3">
    <source>
        <dbReference type="SAM" id="Phobius"/>
    </source>
</evidence>
<sequence>MSSTSILLPSSASPDNAMHHMGSYTACGGSSDNEQDYPTILHRSVSCYNAPQSEGEGEASIVDGTEEMKLPLHTESESSSPPQPSTKPNTMAQEKHVLDDKHEDRLIEQLRHQVQQMETQQREMMERYQGLVPQQVQTQVQTEESSDGIKIITEEKETANESSTLKQLMREKEDMESQLHQVLETADTMRTELTKYRRSITEDQLILDDLKGERNQLRQEVAQLKRKSQASSSLNASTLGVFVQQSSLISDDGSSIDTINEQVTMRPESRRSSLALNDTLIIIEQLKEERDHLQSQLYQAHFQIKKVKADHQKSSAEDKLIIQELKEERNELREKLFSRRRTSLSSNSDATMDESLSRQRPSAVDNDDAHDDDEDEAKEEAKYGNSQLQTRPQEQPKQALAEERDALVIKLQESGELIDETTTVGNSSSSISFATLPNLENSFQQHEVTGNGGVKQQLFPAQTTTTPTKQYVVTNLPSSSTAASSLRQRRRSSVNSTSSLSRVSVTTSSKLEELRAHKHSAESHLRQMVTMSNNLRQELATNHKIIQEQKVLLNQSQTKQKSYERIIAEQTIQLRLLANKMKRGIGQKMRSRPNNYWMTTIRNHAASTSPNRAERLDRWKGRFQLDIEEKFDALLEQYSRQLEYVDQQYDVRTYQPASRRHLLGSSSGLLLFWAKVLFIFLLWKFHY</sequence>
<feature type="coiled-coil region" evidence="1">
    <location>
        <begin position="158"/>
        <end position="234"/>
    </location>
</feature>
<name>A0AAD2FF08_9STRA</name>
<feature type="compositionally biased region" description="Low complexity" evidence="2">
    <location>
        <begin position="493"/>
        <end position="509"/>
    </location>
</feature>
<evidence type="ECO:0000256" key="2">
    <source>
        <dbReference type="SAM" id="MobiDB-lite"/>
    </source>
</evidence>
<evidence type="ECO:0000313" key="5">
    <source>
        <dbReference type="Proteomes" id="UP001295423"/>
    </source>
</evidence>
<comment type="caution">
    <text evidence="4">The sequence shown here is derived from an EMBL/GenBank/DDBJ whole genome shotgun (WGS) entry which is preliminary data.</text>
</comment>
<feature type="compositionally biased region" description="Polar residues" evidence="2">
    <location>
        <begin position="384"/>
        <end position="396"/>
    </location>
</feature>
<feature type="region of interest" description="Disordered" evidence="2">
    <location>
        <begin position="475"/>
        <end position="514"/>
    </location>
</feature>
<feature type="compositionally biased region" description="Basic and acidic residues" evidence="2">
    <location>
        <begin position="66"/>
        <end position="76"/>
    </location>
</feature>
<dbReference type="AlphaFoldDB" id="A0AAD2FF08"/>
<keyword evidence="5" id="KW-1185">Reference proteome</keyword>
<proteinExistence type="predicted"/>
<keyword evidence="3" id="KW-0472">Membrane</keyword>
<keyword evidence="3" id="KW-0812">Transmembrane</keyword>
<evidence type="ECO:0000256" key="1">
    <source>
        <dbReference type="SAM" id="Coils"/>
    </source>
</evidence>
<keyword evidence="1" id="KW-0175">Coiled coil</keyword>
<feature type="compositionally biased region" description="Low complexity" evidence="2">
    <location>
        <begin position="1"/>
        <end position="14"/>
    </location>
</feature>